<evidence type="ECO:0000313" key="1">
    <source>
        <dbReference type="EMBL" id="KAF5757340.1"/>
    </source>
</evidence>
<reference evidence="1" key="1">
    <citation type="journal article" date="2017" name="Nature">
        <title>The sunflower genome provides insights into oil metabolism, flowering and Asterid evolution.</title>
        <authorList>
            <person name="Badouin H."/>
            <person name="Gouzy J."/>
            <person name="Grassa C.J."/>
            <person name="Murat F."/>
            <person name="Staton S.E."/>
            <person name="Cottret L."/>
            <person name="Lelandais-Briere C."/>
            <person name="Owens G.L."/>
            <person name="Carrere S."/>
            <person name="Mayjonade B."/>
            <person name="Legrand L."/>
            <person name="Gill N."/>
            <person name="Kane N.C."/>
            <person name="Bowers J.E."/>
            <person name="Hubner S."/>
            <person name="Bellec A."/>
            <person name="Berard A."/>
            <person name="Berges H."/>
            <person name="Blanchet N."/>
            <person name="Boniface M.C."/>
            <person name="Brunel D."/>
            <person name="Catrice O."/>
            <person name="Chaidir N."/>
            <person name="Claudel C."/>
            <person name="Donnadieu C."/>
            <person name="Faraut T."/>
            <person name="Fievet G."/>
            <person name="Helmstetter N."/>
            <person name="King M."/>
            <person name="Knapp S.J."/>
            <person name="Lai Z."/>
            <person name="Le Paslier M.C."/>
            <person name="Lippi Y."/>
            <person name="Lorenzon L."/>
            <person name="Mandel J.R."/>
            <person name="Marage G."/>
            <person name="Marchand G."/>
            <person name="Marquand E."/>
            <person name="Bret-Mestries E."/>
            <person name="Morien E."/>
            <person name="Nambeesan S."/>
            <person name="Nguyen T."/>
            <person name="Pegot-Espagnet P."/>
            <person name="Pouilly N."/>
            <person name="Raftis F."/>
            <person name="Sallet E."/>
            <person name="Schiex T."/>
            <person name="Thomas J."/>
            <person name="Vandecasteele C."/>
            <person name="Vares D."/>
            <person name="Vear F."/>
            <person name="Vautrin S."/>
            <person name="Crespi M."/>
            <person name="Mangin B."/>
            <person name="Burke J.M."/>
            <person name="Salse J."/>
            <person name="Munos S."/>
            <person name="Vincourt P."/>
            <person name="Rieseberg L.H."/>
            <person name="Langlade N.B."/>
        </authorList>
    </citation>
    <scope>NUCLEOTIDE SEQUENCE</scope>
    <source>
        <tissue evidence="1">Leaves</tissue>
    </source>
</reference>
<name>A0A9K3DLQ6_HELAN</name>
<comment type="caution">
    <text evidence="1">The sequence shown here is derived from an EMBL/GenBank/DDBJ whole genome shotgun (WGS) entry which is preliminary data.</text>
</comment>
<accession>A0A9K3DLQ6</accession>
<dbReference type="AlphaFoldDB" id="A0A9K3DLQ6"/>
<protein>
    <submittedName>
        <fullName evidence="1">Uncharacterized protein</fullName>
    </submittedName>
</protein>
<sequence length="56" mass="6293">MTLYMSETKRITATALVDSLHTHLRASRTMLNLKFGEVEIRGNVCILILACISSRI</sequence>
<proteinExistence type="predicted"/>
<evidence type="ECO:0000313" key="2">
    <source>
        <dbReference type="Proteomes" id="UP000215914"/>
    </source>
</evidence>
<organism evidence="1 2">
    <name type="scientific">Helianthus annuus</name>
    <name type="common">Common sunflower</name>
    <dbReference type="NCBI Taxonomy" id="4232"/>
    <lineage>
        <taxon>Eukaryota</taxon>
        <taxon>Viridiplantae</taxon>
        <taxon>Streptophyta</taxon>
        <taxon>Embryophyta</taxon>
        <taxon>Tracheophyta</taxon>
        <taxon>Spermatophyta</taxon>
        <taxon>Magnoliopsida</taxon>
        <taxon>eudicotyledons</taxon>
        <taxon>Gunneridae</taxon>
        <taxon>Pentapetalae</taxon>
        <taxon>asterids</taxon>
        <taxon>campanulids</taxon>
        <taxon>Asterales</taxon>
        <taxon>Asteraceae</taxon>
        <taxon>Asteroideae</taxon>
        <taxon>Heliantheae alliance</taxon>
        <taxon>Heliantheae</taxon>
        <taxon>Helianthus</taxon>
    </lineage>
</organism>
<keyword evidence="2" id="KW-1185">Reference proteome</keyword>
<dbReference type="Gramene" id="mRNA:HanXRQr2_Chr17g0825491">
    <property type="protein sequence ID" value="CDS:HanXRQr2_Chr17g0825491.1"/>
    <property type="gene ID" value="HanXRQr2_Chr17g0825491"/>
</dbReference>
<gene>
    <name evidence="1" type="ORF">HanXRQr2_Chr17g0825491</name>
</gene>
<dbReference type="Proteomes" id="UP000215914">
    <property type="component" value="Unassembled WGS sequence"/>
</dbReference>
<dbReference type="EMBL" id="MNCJ02000332">
    <property type="protein sequence ID" value="KAF5757340.1"/>
    <property type="molecule type" value="Genomic_DNA"/>
</dbReference>
<reference evidence="1" key="2">
    <citation type="submission" date="2020-06" db="EMBL/GenBank/DDBJ databases">
        <title>Helianthus annuus Genome sequencing and assembly Release 2.</title>
        <authorList>
            <person name="Gouzy J."/>
            <person name="Langlade N."/>
            <person name="Munos S."/>
        </authorList>
    </citation>
    <scope>NUCLEOTIDE SEQUENCE</scope>
    <source>
        <tissue evidence="1">Leaves</tissue>
    </source>
</reference>